<dbReference type="OrthoDB" id="9810995at2"/>
<evidence type="ECO:0000313" key="2">
    <source>
        <dbReference type="EMBL" id="SEJ23888.1"/>
    </source>
</evidence>
<sequence length="55" mass="6632">MSRTRKEQCTRRQRFERLQHTGRVMIGDWVRFYNRQRLHRALSTRAPAEACALDA</sequence>
<protein>
    <submittedName>
        <fullName evidence="2">Integrase core domain-containing protein</fullName>
    </submittedName>
</protein>
<dbReference type="AlphaFoldDB" id="A0A1H6X4A4"/>
<proteinExistence type="predicted"/>
<gene>
    <name evidence="2" type="ORF">SAMN04244572_03239</name>
</gene>
<dbReference type="GO" id="GO:0015074">
    <property type="term" value="P:DNA integration"/>
    <property type="evidence" value="ECO:0007669"/>
    <property type="project" value="InterPro"/>
</dbReference>
<name>A0A1H6X4A4_9GAMM</name>
<dbReference type="InterPro" id="IPR001584">
    <property type="entry name" value="Integrase_cat-core"/>
</dbReference>
<accession>A0A1H6X4A4</accession>
<organism evidence="2 3">
    <name type="scientific">Azotobacter beijerinckii</name>
    <dbReference type="NCBI Taxonomy" id="170623"/>
    <lineage>
        <taxon>Bacteria</taxon>
        <taxon>Pseudomonadati</taxon>
        <taxon>Pseudomonadota</taxon>
        <taxon>Gammaproteobacteria</taxon>
        <taxon>Pseudomonadales</taxon>
        <taxon>Pseudomonadaceae</taxon>
        <taxon>Azotobacter</taxon>
    </lineage>
</organism>
<dbReference type="RefSeq" id="WP_139204338.1">
    <property type="nucleotide sequence ID" value="NZ_FNYQ01000064.1"/>
</dbReference>
<reference evidence="2 3" key="1">
    <citation type="submission" date="2016-10" db="EMBL/GenBank/DDBJ databases">
        <authorList>
            <person name="de Groot N.N."/>
        </authorList>
    </citation>
    <scope>NUCLEOTIDE SEQUENCE [LARGE SCALE GENOMIC DNA]</scope>
    <source>
        <strain evidence="2 3">DSM 373</strain>
    </source>
</reference>
<dbReference type="Pfam" id="PF13683">
    <property type="entry name" value="rve_3"/>
    <property type="match status" value="1"/>
</dbReference>
<dbReference type="EMBL" id="FNYQ01000064">
    <property type="protein sequence ID" value="SEJ23888.1"/>
    <property type="molecule type" value="Genomic_DNA"/>
</dbReference>
<evidence type="ECO:0000259" key="1">
    <source>
        <dbReference type="Pfam" id="PF13683"/>
    </source>
</evidence>
<dbReference type="Proteomes" id="UP000199250">
    <property type="component" value="Unassembled WGS sequence"/>
</dbReference>
<evidence type="ECO:0000313" key="3">
    <source>
        <dbReference type="Proteomes" id="UP000199250"/>
    </source>
</evidence>
<feature type="domain" description="Integrase catalytic" evidence="1">
    <location>
        <begin position="2"/>
        <end position="47"/>
    </location>
</feature>